<protein>
    <submittedName>
        <fullName evidence="2">Uncharacterized protein</fullName>
    </submittedName>
</protein>
<dbReference type="EMBL" id="HBIO01006481">
    <property type="protein sequence ID" value="CAE0459905.1"/>
    <property type="molecule type" value="Transcribed_RNA"/>
</dbReference>
<evidence type="ECO:0000313" key="2">
    <source>
        <dbReference type="EMBL" id="CAE0459905.1"/>
    </source>
</evidence>
<dbReference type="AlphaFoldDB" id="A0A7S3V6P8"/>
<name>A0A7S3V6P8_9STRA</name>
<evidence type="ECO:0000256" key="1">
    <source>
        <dbReference type="SAM" id="Coils"/>
    </source>
</evidence>
<organism evidence="2">
    <name type="scientific">Chaetoceros debilis</name>
    <dbReference type="NCBI Taxonomy" id="122233"/>
    <lineage>
        <taxon>Eukaryota</taxon>
        <taxon>Sar</taxon>
        <taxon>Stramenopiles</taxon>
        <taxon>Ochrophyta</taxon>
        <taxon>Bacillariophyta</taxon>
        <taxon>Coscinodiscophyceae</taxon>
        <taxon>Chaetocerotophycidae</taxon>
        <taxon>Chaetocerotales</taxon>
        <taxon>Chaetocerotaceae</taxon>
        <taxon>Chaetoceros</taxon>
    </lineage>
</organism>
<accession>A0A7S3V6P8</accession>
<feature type="coiled-coil region" evidence="1">
    <location>
        <begin position="27"/>
        <end position="65"/>
    </location>
</feature>
<sequence>MVEDDEYAMQLAFERYMMSMGGSGAVLVEEETKEDEAERLAQKEAREEEQRMRRVLAEVKKAEKKYWQVFQKFGRLLKDEWFDIDDQAHKVVESIAGIRRRLPMAYKVVEQLKESKANKKKNEWASRGFSQTFGGGQCVPTLLTEDDVELALSHDLLQHEKMMSAIRSLFANLSECQEAMYRILDEIMKHHHECIEVFDWSDLTISFYKSSSLEELMNDFVAMLSLELYRKQSLVHLLLSAVEDDVLKSCETGGGKKSELDWEDLNSEEIATRCQKVWVRNCKESALDRNVMRNIESLLNK</sequence>
<gene>
    <name evidence="2" type="ORF">CDEB00056_LOCUS4746</name>
</gene>
<proteinExistence type="predicted"/>
<reference evidence="2" key="1">
    <citation type="submission" date="2021-01" db="EMBL/GenBank/DDBJ databases">
        <authorList>
            <person name="Corre E."/>
            <person name="Pelletier E."/>
            <person name="Niang G."/>
            <person name="Scheremetjew M."/>
            <person name="Finn R."/>
            <person name="Kale V."/>
            <person name="Holt S."/>
            <person name="Cochrane G."/>
            <person name="Meng A."/>
            <person name="Brown T."/>
            <person name="Cohen L."/>
        </authorList>
    </citation>
    <scope>NUCLEOTIDE SEQUENCE</scope>
    <source>
        <strain evidence="2">MM31A-1</strain>
    </source>
</reference>
<keyword evidence="1" id="KW-0175">Coiled coil</keyword>